<evidence type="ECO:0000313" key="2">
    <source>
        <dbReference type="EMBL" id="GMA88001.1"/>
    </source>
</evidence>
<dbReference type="EMBL" id="BSUZ01000001">
    <property type="protein sequence ID" value="GMA88001.1"/>
    <property type="molecule type" value="Genomic_DNA"/>
</dbReference>
<dbReference type="Proteomes" id="UP001157017">
    <property type="component" value="Unassembled WGS sequence"/>
</dbReference>
<name>A0ABQ6JID4_9ACTN</name>
<keyword evidence="3" id="KW-1185">Reference proteome</keyword>
<evidence type="ECO:0000313" key="3">
    <source>
        <dbReference type="Proteomes" id="UP001157017"/>
    </source>
</evidence>
<gene>
    <name evidence="2" type="ORF">GCM10025868_32510</name>
</gene>
<proteinExistence type="predicted"/>
<protein>
    <submittedName>
        <fullName evidence="2">Uncharacterized protein</fullName>
    </submittedName>
</protein>
<feature type="region of interest" description="Disordered" evidence="1">
    <location>
        <begin position="88"/>
        <end position="112"/>
    </location>
</feature>
<reference evidence="3" key="1">
    <citation type="journal article" date="2019" name="Int. J. Syst. Evol. Microbiol.">
        <title>The Global Catalogue of Microorganisms (GCM) 10K type strain sequencing project: providing services to taxonomists for standard genome sequencing and annotation.</title>
        <authorList>
            <consortium name="The Broad Institute Genomics Platform"/>
            <consortium name="The Broad Institute Genome Sequencing Center for Infectious Disease"/>
            <person name="Wu L."/>
            <person name="Ma J."/>
        </authorList>
    </citation>
    <scope>NUCLEOTIDE SEQUENCE [LARGE SCALE GENOMIC DNA]</scope>
    <source>
        <strain evidence="3">NBRC 108730</strain>
    </source>
</reference>
<accession>A0ABQ6JID4</accession>
<organism evidence="2 3">
    <name type="scientific">Angustibacter aerolatus</name>
    <dbReference type="NCBI Taxonomy" id="1162965"/>
    <lineage>
        <taxon>Bacteria</taxon>
        <taxon>Bacillati</taxon>
        <taxon>Actinomycetota</taxon>
        <taxon>Actinomycetes</taxon>
        <taxon>Kineosporiales</taxon>
        <taxon>Kineosporiaceae</taxon>
    </lineage>
</organism>
<sequence length="112" mass="11907">MGHSTPSISFSIDTMVRRRRSKASRIACTADRSPVSAVTAARCETFATFDVACDCRLVAAFTTSFGPIIQPTRQPVIAYVLATPFSTTQVSASSGTSTGIDTNRASSYTRCS</sequence>
<evidence type="ECO:0000256" key="1">
    <source>
        <dbReference type="SAM" id="MobiDB-lite"/>
    </source>
</evidence>
<comment type="caution">
    <text evidence="2">The sequence shown here is derived from an EMBL/GenBank/DDBJ whole genome shotgun (WGS) entry which is preliminary data.</text>
</comment>